<evidence type="ECO:0000313" key="3">
    <source>
        <dbReference type="Proteomes" id="UP001209878"/>
    </source>
</evidence>
<gene>
    <name evidence="2" type="ORF">NP493_587g04027</name>
</gene>
<feature type="region of interest" description="Disordered" evidence="1">
    <location>
        <begin position="92"/>
        <end position="120"/>
    </location>
</feature>
<accession>A0AAD9KUQ2</accession>
<dbReference type="EMBL" id="JAODUO010000586">
    <property type="protein sequence ID" value="KAK2177662.1"/>
    <property type="molecule type" value="Genomic_DNA"/>
</dbReference>
<proteinExistence type="predicted"/>
<protein>
    <submittedName>
        <fullName evidence="2">Uncharacterized protein</fullName>
    </submittedName>
</protein>
<dbReference type="AlphaFoldDB" id="A0AAD9KUQ2"/>
<evidence type="ECO:0000313" key="2">
    <source>
        <dbReference type="EMBL" id="KAK2177662.1"/>
    </source>
</evidence>
<sequence length="294" mass="32719">MYPANGWQYLPLAPERRKKKTVDPALSIKGSGLFSFQTRSPCTPATATTYDVDSEHAYIMAKALRSYREFRRREKPQPSGLLRRYIKSVASVSRRGDAGSDGGGDDADRPKPAVSQSECNPLARDRRCVRAVVGPPLPEEGPLMLVMTRRIRPRTAGGFHVAASRVDAIGQVGMANAAREPRPTGSRWMQTTSVAWPFPMDKIGEKDRGPSRYQCESTCFSSTNSPRKSFTIHPDWVSENLTVEKINLKERTGSEPQCDMTRSVRSPLGITGYPMRRCASAPPARRNPITWEYS</sequence>
<reference evidence="2" key="1">
    <citation type="journal article" date="2023" name="Mol. Biol. Evol.">
        <title>Third-Generation Sequencing Reveals the Adaptive Role of the Epigenome in Three Deep-Sea Polychaetes.</title>
        <authorList>
            <person name="Perez M."/>
            <person name="Aroh O."/>
            <person name="Sun Y."/>
            <person name="Lan Y."/>
            <person name="Juniper S.K."/>
            <person name="Young C.R."/>
            <person name="Angers B."/>
            <person name="Qian P.Y."/>
        </authorList>
    </citation>
    <scope>NUCLEOTIDE SEQUENCE</scope>
    <source>
        <strain evidence="2">R07B-5</strain>
    </source>
</reference>
<evidence type="ECO:0000256" key="1">
    <source>
        <dbReference type="SAM" id="MobiDB-lite"/>
    </source>
</evidence>
<comment type="caution">
    <text evidence="2">The sequence shown here is derived from an EMBL/GenBank/DDBJ whole genome shotgun (WGS) entry which is preliminary data.</text>
</comment>
<name>A0AAD9KUQ2_RIDPI</name>
<organism evidence="2 3">
    <name type="scientific">Ridgeia piscesae</name>
    <name type="common">Tubeworm</name>
    <dbReference type="NCBI Taxonomy" id="27915"/>
    <lineage>
        <taxon>Eukaryota</taxon>
        <taxon>Metazoa</taxon>
        <taxon>Spiralia</taxon>
        <taxon>Lophotrochozoa</taxon>
        <taxon>Annelida</taxon>
        <taxon>Polychaeta</taxon>
        <taxon>Sedentaria</taxon>
        <taxon>Canalipalpata</taxon>
        <taxon>Sabellida</taxon>
        <taxon>Siboglinidae</taxon>
        <taxon>Ridgeia</taxon>
    </lineage>
</organism>
<keyword evidence="3" id="KW-1185">Reference proteome</keyword>
<dbReference type="Proteomes" id="UP001209878">
    <property type="component" value="Unassembled WGS sequence"/>
</dbReference>